<evidence type="ECO:0000313" key="2">
    <source>
        <dbReference type="EMBL" id="SBT05818.1"/>
    </source>
</evidence>
<sequence>MKSKSVRGNIVKRMGVELLRGEIPGPMNASNPRVRRDLHPALRTRRSDRTEASRP</sequence>
<reference evidence="2 3" key="1">
    <citation type="submission" date="2016-06" db="EMBL/GenBank/DDBJ databases">
        <authorList>
            <person name="Kjaerup R.B."/>
            <person name="Dalgaard T.S."/>
            <person name="Juul-Madsen H.R."/>
        </authorList>
    </citation>
    <scope>NUCLEOTIDE SEQUENCE [LARGE SCALE GENOMIC DNA]</scope>
    <source>
        <strain evidence="2">2</strain>
    </source>
</reference>
<protein>
    <submittedName>
        <fullName evidence="2">Uncharacterized protein</fullName>
    </submittedName>
</protein>
<feature type="compositionally biased region" description="Basic and acidic residues" evidence="1">
    <location>
        <begin position="34"/>
        <end position="55"/>
    </location>
</feature>
<evidence type="ECO:0000256" key="1">
    <source>
        <dbReference type="SAM" id="MobiDB-lite"/>
    </source>
</evidence>
<dbReference type="EMBL" id="FLQY01000077">
    <property type="protein sequence ID" value="SBT05818.1"/>
    <property type="molecule type" value="Genomic_DNA"/>
</dbReference>
<proteinExistence type="predicted"/>
<keyword evidence="3" id="KW-1185">Reference proteome</keyword>
<evidence type="ECO:0000313" key="3">
    <source>
        <dbReference type="Proteomes" id="UP000199600"/>
    </source>
</evidence>
<gene>
    <name evidence="2" type="ORF">PROAA_1680011</name>
</gene>
<organism evidence="2 3">
    <name type="scientific">Candidatus Propionivibrio aalborgensis</name>
    <dbReference type="NCBI Taxonomy" id="1860101"/>
    <lineage>
        <taxon>Bacteria</taxon>
        <taxon>Pseudomonadati</taxon>
        <taxon>Pseudomonadota</taxon>
        <taxon>Betaproteobacteria</taxon>
        <taxon>Rhodocyclales</taxon>
        <taxon>Rhodocyclaceae</taxon>
        <taxon>Propionivibrio</taxon>
    </lineage>
</organism>
<dbReference type="Proteomes" id="UP000199600">
    <property type="component" value="Unassembled WGS sequence"/>
</dbReference>
<dbReference type="AlphaFoldDB" id="A0A1A8XPF6"/>
<accession>A0A1A8XPF6</accession>
<name>A0A1A8XPF6_9RHOO</name>
<feature type="region of interest" description="Disordered" evidence="1">
    <location>
        <begin position="22"/>
        <end position="55"/>
    </location>
</feature>